<keyword evidence="2" id="KW-1185">Reference proteome</keyword>
<dbReference type="RefSeq" id="WP_102168493.1">
    <property type="nucleotide sequence ID" value="NZ_CP117296.1"/>
</dbReference>
<gene>
    <name evidence="1" type="ORF">KSL82_03250</name>
</gene>
<sequence>MNIEFYKPGCKDFFKKHASQEAVIKEKTKAAIIKENSTGMTKVKLASKERLNGQPIYEFRLNVGKIGSIRVAFTLFNDQITVYFITTKLQKSVFSQEFFKIVKGIHNN</sequence>
<protein>
    <recommendedName>
        <fullName evidence="3">Addiction module toxin RelE</fullName>
    </recommendedName>
</protein>
<evidence type="ECO:0000313" key="2">
    <source>
        <dbReference type="Proteomes" id="UP001196248"/>
    </source>
</evidence>
<proteinExistence type="predicted"/>
<comment type="caution">
    <text evidence="1">The sequence shown here is derived from an EMBL/GenBank/DDBJ whole genome shotgun (WGS) entry which is preliminary data.</text>
</comment>
<evidence type="ECO:0008006" key="3">
    <source>
        <dbReference type="Google" id="ProtNLM"/>
    </source>
</evidence>
<name>A0ABS6IV75_9LACO</name>
<reference evidence="1 2" key="1">
    <citation type="submission" date="2021-06" db="EMBL/GenBank/DDBJ databases">
        <title>Limosilactobacillus angelus sp. nov., isolated from the human vagina.</title>
        <authorList>
            <person name="Chen Y.-S."/>
        </authorList>
    </citation>
    <scope>NUCLEOTIDE SEQUENCE [LARGE SCALE GENOMIC DNA]</scope>
    <source>
        <strain evidence="1 2">P5L02</strain>
    </source>
</reference>
<organism evidence="1 2">
    <name type="scientific">Limosilactobacillus portuensis</name>
    <dbReference type="NCBI Taxonomy" id="2742601"/>
    <lineage>
        <taxon>Bacteria</taxon>
        <taxon>Bacillati</taxon>
        <taxon>Bacillota</taxon>
        <taxon>Bacilli</taxon>
        <taxon>Lactobacillales</taxon>
        <taxon>Lactobacillaceae</taxon>
        <taxon>Limosilactobacillus</taxon>
    </lineage>
</organism>
<dbReference type="EMBL" id="JAHPJJ010000006">
    <property type="protein sequence ID" value="MBU9694937.1"/>
    <property type="molecule type" value="Genomic_DNA"/>
</dbReference>
<accession>A0ABS6IV75</accession>
<evidence type="ECO:0000313" key="1">
    <source>
        <dbReference type="EMBL" id="MBU9694937.1"/>
    </source>
</evidence>
<dbReference type="Proteomes" id="UP001196248">
    <property type="component" value="Unassembled WGS sequence"/>
</dbReference>